<protein>
    <submittedName>
        <fullName evidence="1">Uncharacterized protein</fullName>
    </submittedName>
</protein>
<dbReference type="Proteomes" id="UP001319080">
    <property type="component" value="Unassembled WGS sequence"/>
</dbReference>
<proteinExistence type="predicted"/>
<dbReference type="AlphaFoldDB" id="A0AAP2GVV6"/>
<dbReference type="EMBL" id="JAHESE010000030">
    <property type="protein sequence ID" value="MBT1711210.1"/>
    <property type="molecule type" value="Genomic_DNA"/>
</dbReference>
<gene>
    <name evidence="1" type="ORF">KK062_23400</name>
</gene>
<dbReference type="RefSeq" id="WP_254086785.1">
    <property type="nucleotide sequence ID" value="NZ_JAHESE010000030.1"/>
</dbReference>
<comment type="caution">
    <text evidence="1">The sequence shown here is derived from an EMBL/GenBank/DDBJ whole genome shotgun (WGS) entry which is preliminary data.</text>
</comment>
<sequence>MSTRRHLTFIMLFSTLFACQKDDDSGPVAVAACRIQKEMTDDGHSIFYSYDDNGNPTKIERYNPYTMTHVLNVLSFGMSIAEVNKLHPMTFTTDYGVGFLTALPEVALISVTMDGVTQVNWRTYLFHYDFNGRLVRVGEETENIQGDDEWELLITYNEQDNVVKMVYVLTTGARNVSTVIMVDGHDHHQTPYAGVKGYKFLTINWDNSDSWPIITALSKNNPTGYRLIVNEVESMKISIEYEYNEQGFPLVRTVTNRNDAGQRTYRLTYEYVCQ</sequence>
<evidence type="ECO:0000313" key="1">
    <source>
        <dbReference type="EMBL" id="MBT1711210.1"/>
    </source>
</evidence>
<organism evidence="1 2">
    <name type="scientific">Dawidia cretensis</name>
    <dbReference type="NCBI Taxonomy" id="2782350"/>
    <lineage>
        <taxon>Bacteria</taxon>
        <taxon>Pseudomonadati</taxon>
        <taxon>Bacteroidota</taxon>
        <taxon>Cytophagia</taxon>
        <taxon>Cytophagales</taxon>
        <taxon>Chryseotaleaceae</taxon>
        <taxon>Dawidia</taxon>
    </lineage>
</organism>
<keyword evidence="2" id="KW-1185">Reference proteome</keyword>
<evidence type="ECO:0000313" key="2">
    <source>
        <dbReference type="Proteomes" id="UP001319080"/>
    </source>
</evidence>
<name>A0AAP2GVV6_9BACT</name>
<reference evidence="1 2" key="1">
    <citation type="submission" date="2021-05" db="EMBL/GenBank/DDBJ databases">
        <title>A Polyphasic approach of four new species of the genus Ohtaekwangia: Ohtaekwangia histidinii sp. nov., Ohtaekwangia cretensis sp. nov., Ohtaekwangia indiensis sp. nov., Ohtaekwangia reichenbachii sp. nov. from diverse environment.</title>
        <authorList>
            <person name="Octaviana S."/>
        </authorList>
    </citation>
    <scope>NUCLEOTIDE SEQUENCE [LARGE SCALE GENOMIC DNA]</scope>
    <source>
        <strain evidence="1 2">PWU5</strain>
    </source>
</reference>
<accession>A0AAP2GVV6</accession>
<dbReference type="PROSITE" id="PS51257">
    <property type="entry name" value="PROKAR_LIPOPROTEIN"/>
    <property type="match status" value="1"/>
</dbReference>